<sequence>MRLVHLALTVVAAAFVVAPTRAEAAPAYLCPHYSELIPANKFPLTWNLGSSKNYKDGARTCSWQHKGTITYRCEGVLNRTTVINVVGAFAGRNTFAADCRGKEHTISSGAAYKGLRGAVHIHWHTGGAGQYTKGMLRVGS</sequence>
<proteinExistence type="predicted"/>
<feature type="signal peptide" evidence="1">
    <location>
        <begin position="1"/>
        <end position="24"/>
    </location>
</feature>
<feature type="chain" id="PRO_5009245677" description="Peptidase inhibitor family I36" evidence="1">
    <location>
        <begin position="25"/>
        <end position="140"/>
    </location>
</feature>
<evidence type="ECO:0008006" key="4">
    <source>
        <dbReference type="Google" id="ProtNLM"/>
    </source>
</evidence>
<dbReference type="RefSeq" id="WP_030431208.1">
    <property type="nucleotide sequence ID" value="NZ_JOEF01000018.1"/>
</dbReference>
<evidence type="ECO:0000313" key="2">
    <source>
        <dbReference type="EMBL" id="SDM67789.1"/>
    </source>
</evidence>
<dbReference type="Proteomes" id="UP000183376">
    <property type="component" value="Chromosome I"/>
</dbReference>
<evidence type="ECO:0000256" key="1">
    <source>
        <dbReference type="SAM" id="SignalP"/>
    </source>
</evidence>
<dbReference type="STRING" id="211114.SAMN04489726_2861"/>
<dbReference type="AlphaFoldDB" id="A0A1G9V6L3"/>
<accession>A0A1G9V6L3</accession>
<name>A0A1G9V6L3_ALLAB</name>
<gene>
    <name evidence="2" type="ORF">SAMN04489726_2861</name>
</gene>
<organism evidence="2 3">
    <name type="scientific">Allokutzneria albata</name>
    <name type="common">Kibdelosporangium albatum</name>
    <dbReference type="NCBI Taxonomy" id="211114"/>
    <lineage>
        <taxon>Bacteria</taxon>
        <taxon>Bacillati</taxon>
        <taxon>Actinomycetota</taxon>
        <taxon>Actinomycetes</taxon>
        <taxon>Pseudonocardiales</taxon>
        <taxon>Pseudonocardiaceae</taxon>
        <taxon>Allokutzneria</taxon>
    </lineage>
</organism>
<reference evidence="2 3" key="1">
    <citation type="submission" date="2016-10" db="EMBL/GenBank/DDBJ databases">
        <authorList>
            <person name="de Groot N.N."/>
        </authorList>
    </citation>
    <scope>NUCLEOTIDE SEQUENCE [LARGE SCALE GENOMIC DNA]</scope>
    <source>
        <strain evidence="2 3">DSM 44149</strain>
    </source>
</reference>
<keyword evidence="3" id="KW-1185">Reference proteome</keyword>
<evidence type="ECO:0000313" key="3">
    <source>
        <dbReference type="Proteomes" id="UP000183376"/>
    </source>
</evidence>
<keyword evidence="1" id="KW-0732">Signal</keyword>
<dbReference type="EMBL" id="LT629701">
    <property type="protein sequence ID" value="SDM67789.1"/>
    <property type="molecule type" value="Genomic_DNA"/>
</dbReference>
<protein>
    <recommendedName>
        <fullName evidence="4">Peptidase inhibitor family I36</fullName>
    </recommendedName>
</protein>